<proteinExistence type="predicted"/>
<protein>
    <submittedName>
        <fullName evidence="1">CTP synthase</fullName>
    </submittedName>
</protein>
<dbReference type="RefSeq" id="WP_141286636.1">
    <property type="nucleotide sequence ID" value="NZ_BAAAWK010000001.1"/>
</dbReference>
<sequence>MVISELILASDATRIGQDARHLAKQAKRGELVRVRRGAYIRAAYWAELNERQRHGLQAAALVNAARTPPIFNLQTASLLWGLGILSTPKRLCTVTDDPRGGRSKHGIRRSLGSLDSGVAQLGDFQVTDKARTTVELAAALNFADALAVVDSSRRNQRWGDALEAGNWAKDRAWGPPARMDELAEAVSALSSASRKRRAQSVLDLSSEKSESVGESMSRAQMILLNFPMPSLQGSFTLRNGRTARTDFWWRELDLVGEFDGHGKYLRQELRGNQTIQQAVLAEKDRENGLRALGLTVVRWDWSDMMNPRVFARILNDGGLRSLRAA</sequence>
<dbReference type="Proteomes" id="UP000317715">
    <property type="component" value="Unassembled WGS sequence"/>
</dbReference>
<comment type="caution">
    <text evidence="1">The sequence shown here is derived from an EMBL/GenBank/DDBJ whole genome shotgun (WGS) entry which is preliminary data.</text>
</comment>
<dbReference type="EMBL" id="BJMD01000041">
    <property type="protein sequence ID" value="GEB21209.1"/>
    <property type="molecule type" value="Genomic_DNA"/>
</dbReference>
<dbReference type="AlphaFoldDB" id="A0A4Y3NR37"/>
<evidence type="ECO:0000313" key="1">
    <source>
        <dbReference type="EMBL" id="GEB21209.1"/>
    </source>
</evidence>
<accession>A0A4Y3NR37</accession>
<organism evidence="1 2">
    <name type="scientific">Paenarthrobacter aurescens</name>
    <name type="common">Arthrobacter aurescens</name>
    <dbReference type="NCBI Taxonomy" id="43663"/>
    <lineage>
        <taxon>Bacteria</taxon>
        <taxon>Bacillati</taxon>
        <taxon>Actinomycetota</taxon>
        <taxon>Actinomycetes</taxon>
        <taxon>Micrococcales</taxon>
        <taxon>Micrococcaceae</taxon>
        <taxon>Paenarthrobacter</taxon>
    </lineage>
</organism>
<name>A0A4Y3NR37_PAEAU</name>
<evidence type="ECO:0000313" key="2">
    <source>
        <dbReference type="Proteomes" id="UP000317715"/>
    </source>
</evidence>
<reference evidence="1 2" key="1">
    <citation type="submission" date="2019-06" db="EMBL/GenBank/DDBJ databases">
        <title>Whole genome shotgun sequence of Paenarthrobacter aurescens NBRC 12136.</title>
        <authorList>
            <person name="Hosoyama A."/>
            <person name="Uohara A."/>
            <person name="Ohji S."/>
            <person name="Ichikawa N."/>
        </authorList>
    </citation>
    <scope>NUCLEOTIDE SEQUENCE [LARGE SCALE GENOMIC DNA]</scope>
    <source>
        <strain evidence="1 2">NBRC 12136</strain>
    </source>
</reference>
<dbReference type="OrthoDB" id="5517693at2"/>
<keyword evidence="2" id="KW-1185">Reference proteome</keyword>
<dbReference type="GeneID" id="97299158"/>
<gene>
    <name evidence="1" type="ORF">AAU01_39640</name>
</gene>